<sequence>MKGWDWMALQPGVCSCIPHPSSSVLPFCSFPRSTHPDAGPATTGDPSGRLKVQVLGPRLRPTNPEPQARGMAAPLEPQDQTSGEGEGLLIVKVEDSSWEQESAQHEDSRDSEACRQRFRQFCYGDVHGPHEAFSQLWELCCRWLRPELRTKEQILELLVLEQFLTVLPGEIQGWVREQHPGSGEEAVALVEDLQKQPLKAWPQDVPSEEAEPEAAGQGSQAKGPPLMVGARRRPSVPQEQHSHSAQPPALLKEGHTRETTDTCFVSGVHGPVALGDIPFYFSREEWGTLDPAQRDLFWDIKRENSRNTTLGLGLKGQNEKSRLEEVVPVLPGQTGSDVTVSWSPEEAETWESENRPRAALGPVVGAARRPPLAGASSGTWQPRSHTAAGSVESASAGVRTWRGTSARTRARSRTSAPSATRASAAPRTWCATKACTRARSPSPVPSAARASAAAPTWLTTSASTRARSLSAAATAARASRCAPTCWTIGVCTPVSGPLAAESATRASSSVRTSSRIRACTPRWPSPWGEQPAWPETWGRPSHGTSYFIHHWDSPSICGHLLGCPRDPRVPHTRSSPALLGCEDLPSTQRERKPPSRPLILSSFPLLRLAFLFPSSFWSPNTFLTGAAGWRGLRSRSLPRSPRASFDCVALWPPPSGVGP</sequence>
<dbReference type="SMART" id="SM00431">
    <property type="entry name" value="SCAN"/>
    <property type="match status" value="1"/>
</dbReference>
<dbReference type="InterPro" id="IPR001909">
    <property type="entry name" value="KRAB"/>
</dbReference>
<dbReference type="Proteomes" id="UP000233100">
    <property type="component" value="Chromosome 20"/>
</dbReference>
<feature type="compositionally biased region" description="Polar residues" evidence="6">
    <location>
        <begin position="333"/>
        <end position="342"/>
    </location>
</feature>
<keyword evidence="4 5" id="KW-0539">Nucleus</keyword>
<evidence type="ECO:0008006" key="11">
    <source>
        <dbReference type="Google" id="ProtNLM"/>
    </source>
</evidence>
<dbReference type="CDD" id="cd07765">
    <property type="entry name" value="KRAB_A-box"/>
    <property type="match status" value="1"/>
</dbReference>
<dbReference type="PROSITE" id="PS50805">
    <property type="entry name" value="KRAB"/>
    <property type="match status" value="1"/>
</dbReference>
<dbReference type="InterPro" id="IPR038269">
    <property type="entry name" value="SCAN_sf"/>
</dbReference>
<accession>A0A2K5V2G0</accession>
<dbReference type="InterPro" id="IPR050916">
    <property type="entry name" value="SCAN-C2H2_zinc_finger"/>
</dbReference>
<evidence type="ECO:0000259" key="7">
    <source>
        <dbReference type="PROSITE" id="PS50804"/>
    </source>
</evidence>
<dbReference type="CDD" id="cd07936">
    <property type="entry name" value="SCAN"/>
    <property type="match status" value="1"/>
</dbReference>
<keyword evidence="3" id="KW-0804">Transcription</keyword>
<dbReference type="GO" id="GO:0005634">
    <property type="term" value="C:nucleus"/>
    <property type="evidence" value="ECO:0007669"/>
    <property type="project" value="UniProtKB-SubCell"/>
</dbReference>
<dbReference type="Bgee" id="ENSMFAG00000032481">
    <property type="expression patterns" value="Expressed in skeletal muscle tissue and 11 other cell types or tissues"/>
</dbReference>
<reference evidence="9" key="3">
    <citation type="submission" date="2025-09" db="UniProtKB">
        <authorList>
            <consortium name="Ensembl"/>
        </authorList>
    </citation>
    <scope>IDENTIFICATION</scope>
</reference>
<dbReference type="PANTHER" id="PTHR45935">
    <property type="entry name" value="PROTEIN ZBED8-RELATED"/>
    <property type="match status" value="1"/>
</dbReference>
<keyword evidence="10" id="KW-1185">Reference proteome</keyword>
<dbReference type="STRING" id="9541.ENSMFAP00000018870"/>
<dbReference type="SMART" id="SM00349">
    <property type="entry name" value="KRAB"/>
    <property type="match status" value="1"/>
</dbReference>
<evidence type="ECO:0000256" key="2">
    <source>
        <dbReference type="ARBA" id="ARBA00023125"/>
    </source>
</evidence>
<keyword evidence="2" id="KW-0238">DNA-binding</keyword>
<feature type="region of interest" description="Disordered" evidence="6">
    <location>
        <begin position="198"/>
        <end position="247"/>
    </location>
</feature>
<proteinExistence type="predicted"/>
<reference evidence="9" key="2">
    <citation type="submission" date="2025-08" db="UniProtKB">
        <authorList>
            <consortium name="Ensembl"/>
        </authorList>
    </citation>
    <scope>IDENTIFICATION</scope>
</reference>
<feature type="domain" description="SCAN box" evidence="7">
    <location>
        <begin position="115"/>
        <end position="196"/>
    </location>
</feature>
<feature type="region of interest" description="Disordered" evidence="6">
    <location>
        <begin position="574"/>
        <end position="595"/>
    </location>
</feature>
<dbReference type="PANTHER" id="PTHR45935:SF25">
    <property type="entry name" value="SCAN BOX DOMAIN-CONTAINING PROTEIN"/>
    <property type="match status" value="1"/>
</dbReference>
<feature type="region of interest" description="Disordered" evidence="6">
    <location>
        <begin position="332"/>
        <end position="425"/>
    </location>
</feature>
<dbReference type="VEuPathDB" id="HostDB:ENSMFAG00000032481"/>
<dbReference type="FunFam" id="1.10.4020.10:FF:000001">
    <property type="entry name" value="zinc finger protein 263 isoform X1"/>
    <property type="match status" value="1"/>
</dbReference>
<protein>
    <recommendedName>
        <fullName evidence="11">SCAN box domain-containing protein</fullName>
    </recommendedName>
</protein>
<dbReference type="Gene3D" id="1.10.4020.10">
    <property type="entry name" value="DNA breaking-rejoining enzymes"/>
    <property type="match status" value="1"/>
</dbReference>
<evidence type="ECO:0000259" key="8">
    <source>
        <dbReference type="PROSITE" id="PS50805"/>
    </source>
</evidence>
<evidence type="ECO:0000313" key="9">
    <source>
        <dbReference type="Ensembl" id="ENSMFAP00000018870.2"/>
    </source>
</evidence>
<dbReference type="GO" id="GO:0006355">
    <property type="term" value="P:regulation of DNA-templated transcription"/>
    <property type="evidence" value="ECO:0007669"/>
    <property type="project" value="InterPro"/>
</dbReference>
<feature type="compositionally biased region" description="Low complexity" evidence="6">
    <location>
        <begin position="413"/>
        <end position="425"/>
    </location>
</feature>
<dbReference type="Pfam" id="PF01352">
    <property type="entry name" value="KRAB"/>
    <property type="match status" value="1"/>
</dbReference>
<dbReference type="GeneTree" id="ENSGT00940000156663"/>
<organism evidence="9 10">
    <name type="scientific">Macaca fascicularis</name>
    <name type="common">Crab-eating macaque</name>
    <name type="synonym">Cynomolgus monkey</name>
    <dbReference type="NCBI Taxonomy" id="9541"/>
    <lineage>
        <taxon>Eukaryota</taxon>
        <taxon>Metazoa</taxon>
        <taxon>Chordata</taxon>
        <taxon>Craniata</taxon>
        <taxon>Vertebrata</taxon>
        <taxon>Euteleostomi</taxon>
        <taxon>Mammalia</taxon>
        <taxon>Eutheria</taxon>
        <taxon>Euarchontoglires</taxon>
        <taxon>Primates</taxon>
        <taxon>Haplorrhini</taxon>
        <taxon>Catarrhini</taxon>
        <taxon>Cercopithecidae</taxon>
        <taxon>Cercopithecinae</taxon>
        <taxon>Macaca</taxon>
    </lineage>
</organism>
<dbReference type="Ensembl" id="ENSMFAT00000069417.2">
    <property type="protein sequence ID" value="ENSMFAP00000018870.2"/>
    <property type="gene ID" value="ENSMFAG00000032481.2"/>
</dbReference>
<feature type="region of interest" description="Disordered" evidence="6">
    <location>
        <begin position="58"/>
        <end position="84"/>
    </location>
</feature>
<feature type="domain" description="KRAB" evidence="8">
    <location>
        <begin position="272"/>
        <end position="362"/>
    </location>
</feature>
<evidence type="ECO:0000313" key="10">
    <source>
        <dbReference type="Proteomes" id="UP000233100"/>
    </source>
</evidence>
<evidence type="ECO:0000256" key="4">
    <source>
        <dbReference type="ARBA" id="ARBA00023242"/>
    </source>
</evidence>
<dbReference type="PROSITE" id="PS50804">
    <property type="entry name" value="SCAN_BOX"/>
    <property type="match status" value="1"/>
</dbReference>
<dbReference type="SUPFAM" id="SSF109640">
    <property type="entry name" value="KRAB domain (Kruppel-associated box)"/>
    <property type="match status" value="1"/>
</dbReference>
<dbReference type="Pfam" id="PF02023">
    <property type="entry name" value="SCAN"/>
    <property type="match status" value="1"/>
</dbReference>
<dbReference type="InterPro" id="IPR003309">
    <property type="entry name" value="SCAN_dom"/>
</dbReference>
<dbReference type="InterPro" id="IPR036051">
    <property type="entry name" value="KRAB_dom_sf"/>
</dbReference>
<evidence type="ECO:0000256" key="5">
    <source>
        <dbReference type="PROSITE-ProRule" id="PRU00187"/>
    </source>
</evidence>
<evidence type="ECO:0000256" key="6">
    <source>
        <dbReference type="SAM" id="MobiDB-lite"/>
    </source>
</evidence>
<dbReference type="GO" id="GO:0003677">
    <property type="term" value="F:DNA binding"/>
    <property type="evidence" value="ECO:0007669"/>
    <property type="project" value="UniProtKB-KW"/>
</dbReference>
<reference evidence="9 10" key="1">
    <citation type="submission" date="2013-03" db="EMBL/GenBank/DDBJ databases">
        <authorList>
            <person name="Warren W."/>
            <person name="Wilson R.K."/>
        </authorList>
    </citation>
    <scope>NUCLEOTIDE SEQUENCE</scope>
</reference>
<feature type="compositionally biased region" description="Low complexity" evidence="6">
    <location>
        <begin position="387"/>
        <end position="398"/>
    </location>
</feature>
<name>A0A2K5V2G0_MACFA</name>
<dbReference type="AlphaFoldDB" id="A0A2K5V2G0"/>
<dbReference type="PROSITE" id="PS51257">
    <property type="entry name" value="PROKAR_LIPOPROTEIN"/>
    <property type="match status" value="1"/>
</dbReference>
<keyword evidence="1" id="KW-0805">Transcription regulation</keyword>
<evidence type="ECO:0000256" key="3">
    <source>
        <dbReference type="ARBA" id="ARBA00023163"/>
    </source>
</evidence>
<dbReference type="Gene3D" id="6.10.140.140">
    <property type="match status" value="1"/>
</dbReference>
<evidence type="ECO:0000256" key="1">
    <source>
        <dbReference type="ARBA" id="ARBA00023015"/>
    </source>
</evidence>
<dbReference type="SUPFAM" id="SSF47353">
    <property type="entry name" value="Retrovirus capsid dimerization domain-like"/>
    <property type="match status" value="1"/>
</dbReference>
<comment type="subcellular location">
    <subcellularLocation>
        <location evidence="5">Nucleus</location>
    </subcellularLocation>
</comment>